<evidence type="ECO:0000256" key="2">
    <source>
        <dbReference type="ARBA" id="ARBA00037999"/>
    </source>
</evidence>
<comment type="similarity">
    <text evidence="2 5">Belongs to the DegT/DnrJ/EryC1 family.</text>
</comment>
<reference evidence="6" key="2">
    <citation type="journal article" date="2021" name="Microbiome">
        <title>Successional dynamics and alternative stable states in a saline activated sludge microbial community over 9 years.</title>
        <authorList>
            <person name="Wang Y."/>
            <person name="Ye J."/>
            <person name="Ju F."/>
            <person name="Liu L."/>
            <person name="Boyd J.A."/>
            <person name="Deng Y."/>
            <person name="Parks D.H."/>
            <person name="Jiang X."/>
            <person name="Yin X."/>
            <person name="Woodcroft B.J."/>
            <person name="Tyson G.W."/>
            <person name="Hugenholtz P."/>
            <person name="Polz M.F."/>
            <person name="Zhang T."/>
        </authorList>
    </citation>
    <scope>NUCLEOTIDE SEQUENCE</scope>
    <source>
        <strain evidence="6">HKST-UBA02</strain>
    </source>
</reference>
<dbReference type="CDD" id="cd00616">
    <property type="entry name" value="AHBA_syn"/>
    <property type="match status" value="1"/>
</dbReference>
<dbReference type="InterPro" id="IPR015421">
    <property type="entry name" value="PyrdxlP-dep_Trfase_major"/>
</dbReference>
<dbReference type="PANTHER" id="PTHR30244:SF36">
    <property type="entry name" value="3-OXO-GLUCOSE-6-PHOSPHATE:GLUTAMATE AMINOTRANSFERASE"/>
    <property type="match status" value="1"/>
</dbReference>
<keyword evidence="6" id="KW-0032">Aminotransferase</keyword>
<sequence length="367" mass="40051">MDIPLCDLKAQYASIASEIDPVVREVIASTRYIGGPEVSAFEEEFARYCGAAHCVGVASGTAALHLAFIGAGVGPGDEVVTVSHTFIATAEPIVTLGAKVKFVDIDEKTYNMDVNQLEAAITEKTKLLLPVHIYGQPADMDPVLEIAAAKGIQVIEDSAQSHGARYKGERTCGGIAPMGTFSFYPGKNLGAYGDAGAITCADAEVAERMRSLSNHGRADKYLHDEEGFNFRLDALQAAILRIKLRHLPDWTEGRRRVAKMYDERLAANDKVVTPYVAPFAEPVYHLYVVRVPNRDHVLAGLRDKGIDAGIHYPVPLHLQPAYRYLGYEEGALPVTEKIAKEIVSLPIFPEMTESQVDRVVETLESLL</sequence>
<dbReference type="Gene3D" id="3.90.1150.10">
    <property type="entry name" value="Aspartate Aminotransferase, domain 1"/>
    <property type="match status" value="1"/>
</dbReference>
<dbReference type="Pfam" id="PF01041">
    <property type="entry name" value="DegT_DnrJ_EryC1"/>
    <property type="match status" value="1"/>
</dbReference>
<feature type="active site" description="Proton acceptor" evidence="3">
    <location>
        <position position="187"/>
    </location>
</feature>
<dbReference type="SUPFAM" id="SSF53383">
    <property type="entry name" value="PLP-dependent transferases"/>
    <property type="match status" value="1"/>
</dbReference>
<dbReference type="PIRSF" id="PIRSF000390">
    <property type="entry name" value="PLP_StrS"/>
    <property type="match status" value="1"/>
</dbReference>
<evidence type="ECO:0000256" key="3">
    <source>
        <dbReference type="PIRSR" id="PIRSR000390-1"/>
    </source>
</evidence>
<dbReference type="GO" id="GO:0000271">
    <property type="term" value="P:polysaccharide biosynthetic process"/>
    <property type="evidence" value="ECO:0007669"/>
    <property type="project" value="TreeGrafter"/>
</dbReference>
<accession>A0A956SC99</accession>
<dbReference type="GO" id="GO:0008483">
    <property type="term" value="F:transaminase activity"/>
    <property type="evidence" value="ECO:0007669"/>
    <property type="project" value="UniProtKB-KW"/>
</dbReference>
<reference evidence="6" key="1">
    <citation type="submission" date="2020-04" db="EMBL/GenBank/DDBJ databases">
        <authorList>
            <person name="Zhang T."/>
        </authorList>
    </citation>
    <scope>NUCLEOTIDE SEQUENCE</scope>
    <source>
        <strain evidence="6">HKST-UBA02</strain>
    </source>
</reference>
<evidence type="ECO:0000256" key="4">
    <source>
        <dbReference type="PIRSR" id="PIRSR000390-2"/>
    </source>
</evidence>
<proteinExistence type="inferred from homology"/>
<dbReference type="GO" id="GO:0030170">
    <property type="term" value="F:pyridoxal phosphate binding"/>
    <property type="evidence" value="ECO:0007669"/>
    <property type="project" value="TreeGrafter"/>
</dbReference>
<dbReference type="Proteomes" id="UP000739538">
    <property type="component" value="Unassembled WGS sequence"/>
</dbReference>
<dbReference type="EMBL" id="JAGQHS010000001">
    <property type="protein sequence ID" value="MCA9754204.1"/>
    <property type="molecule type" value="Genomic_DNA"/>
</dbReference>
<evidence type="ECO:0000313" key="6">
    <source>
        <dbReference type="EMBL" id="MCA9754204.1"/>
    </source>
</evidence>
<evidence type="ECO:0000256" key="5">
    <source>
        <dbReference type="RuleBase" id="RU004508"/>
    </source>
</evidence>
<evidence type="ECO:0000256" key="1">
    <source>
        <dbReference type="ARBA" id="ARBA00022898"/>
    </source>
</evidence>
<dbReference type="FunFam" id="3.40.640.10:FF:000089">
    <property type="entry name" value="Aminotransferase, DegT/DnrJ/EryC1/StrS family"/>
    <property type="match status" value="1"/>
</dbReference>
<dbReference type="AlphaFoldDB" id="A0A956SC99"/>
<organism evidence="6 7">
    <name type="scientific">Eiseniibacteriota bacterium</name>
    <dbReference type="NCBI Taxonomy" id="2212470"/>
    <lineage>
        <taxon>Bacteria</taxon>
        <taxon>Candidatus Eiseniibacteriota</taxon>
    </lineage>
</organism>
<comment type="caution">
    <text evidence="6">The sequence shown here is derived from an EMBL/GenBank/DDBJ whole genome shotgun (WGS) entry which is preliminary data.</text>
</comment>
<dbReference type="PANTHER" id="PTHR30244">
    <property type="entry name" value="TRANSAMINASE"/>
    <property type="match status" value="1"/>
</dbReference>
<keyword evidence="6" id="KW-0808">Transferase</keyword>
<dbReference type="InterPro" id="IPR015422">
    <property type="entry name" value="PyrdxlP-dep_Trfase_small"/>
</dbReference>
<feature type="modified residue" description="N6-(pyridoxal phosphate)lysine" evidence="4">
    <location>
        <position position="187"/>
    </location>
</feature>
<gene>
    <name evidence="6" type="ORF">KDA27_00260</name>
</gene>
<dbReference type="Gene3D" id="3.40.640.10">
    <property type="entry name" value="Type I PLP-dependent aspartate aminotransferase-like (Major domain)"/>
    <property type="match status" value="1"/>
</dbReference>
<protein>
    <submittedName>
        <fullName evidence="6">DegT/DnrJ/EryC1/StrS family aminotransferase</fullName>
    </submittedName>
</protein>
<keyword evidence="1 4" id="KW-0663">Pyridoxal phosphate</keyword>
<dbReference type="InterPro" id="IPR015424">
    <property type="entry name" value="PyrdxlP-dep_Trfase"/>
</dbReference>
<evidence type="ECO:0000313" key="7">
    <source>
        <dbReference type="Proteomes" id="UP000739538"/>
    </source>
</evidence>
<dbReference type="InterPro" id="IPR000653">
    <property type="entry name" value="DegT/StrS_aminotransferase"/>
</dbReference>
<name>A0A956SC99_UNCEI</name>